<keyword evidence="11" id="KW-1185">Reference proteome</keyword>
<dbReference type="CDD" id="cd00086">
    <property type="entry name" value="homeodomain"/>
    <property type="match status" value="1"/>
</dbReference>
<dbReference type="GO" id="GO:0000977">
    <property type="term" value="F:RNA polymerase II transcription regulatory region sequence-specific DNA binding"/>
    <property type="evidence" value="ECO:0007669"/>
    <property type="project" value="TreeGrafter"/>
</dbReference>
<comment type="subcellular location">
    <subcellularLocation>
        <location evidence="1 6 7">Nucleus</location>
    </subcellularLocation>
</comment>
<dbReference type="InterPro" id="IPR017970">
    <property type="entry name" value="Homeobox_CS"/>
</dbReference>
<evidence type="ECO:0000256" key="8">
    <source>
        <dbReference type="SAM" id="MobiDB-lite"/>
    </source>
</evidence>
<feature type="domain" description="Homeobox" evidence="9">
    <location>
        <begin position="3"/>
        <end position="63"/>
    </location>
</feature>
<protein>
    <submittedName>
        <fullName evidence="10">Aristaless-related homeobox protein</fullName>
    </submittedName>
</protein>
<evidence type="ECO:0000256" key="3">
    <source>
        <dbReference type="ARBA" id="ARBA00023125"/>
    </source>
</evidence>
<dbReference type="GO" id="GO:0000981">
    <property type="term" value="F:DNA-binding transcription factor activity, RNA polymerase II-specific"/>
    <property type="evidence" value="ECO:0007669"/>
    <property type="project" value="InterPro"/>
</dbReference>
<dbReference type="Proteomes" id="UP001151699">
    <property type="component" value="Chromosome B"/>
</dbReference>
<evidence type="ECO:0000256" key="5">
    <source>
        <dbReference type="ARBA" id="ARBA00023242"/>
    </source>
</evidence>
<evidence type="ECO:0000256" key="4">
    <source>
        <dbReference type="ARBA" id="ARBA00023155"/>
    </source>
</evidence>
<sequence>MKRKQRRYRTTFNSLQLQELERAFQRTHYPDVFFREELAVRIELTEARVQVWFQNRRAKFRKQEKHFTKGNYDSTTINPYDGPPQTPTLSDAMSPSAIITEQSPIQHTLDPDSKITLGNLSPGRLSPNLFLGINLDPNSMDRNNLSFEWTSYASPSASSSTNHHQQFQHRSANNDPSGLTIDDTTPYDDMKFLSVDQFNMESYKSDCILNIDPNMLVDDQQKQQNIIGLDLHNFTFDDDDGIDKSSPLLDLERPLINITVQNVGEKY</sequence>
<dbReference type="OrthoDB" id="6159439at2759"/>
<dbReference type="Gene3D" id="1.10.10.60">
    <property type="entry name" value="Homeodomain-like"/>
    <property type="match status" value="1"/>
</dbReference>
<dbReference type="SUPFAM" id="SSF46689">
    <property type="entry name" value="Homeodomain-like"/>
    <property type="match status" value="1"/>
</dbReference>
<name>A0A9Q0N029_9DIPT</name>
<comment type="caution">
    <text evidence="10">The sequence shown here is derived from an EMBL/GenBank/DDBJ whole genome shotgun (WGS) entry which is preliminary data.</text>
</comment>
<proteinExistence type="predicted"/>
<evidence type="ECO:0000313" key="11">
    <source>
        <dbReference type="Proteomes" id="UP001151699"/>
    </source>
</evidence>
<accession>A0A9Q0N029</accession>
<dbReference type="AlphaFoldDB" id="A0A9Q0N029"/>
<dbReference type="InterPro" id="IPR050649">
    <property type="entry name" value="Paired_Homeobox_TFs"/>
</dbReference>
<feature type="region of interest" description="Disordered" evidence="8">
    <location>
        <begin position="154"/>
        <end position="183"/>
    </location>
</feature>
<dbReference type="EMBL" id="WJQU01000002">
    <property type="protein sequence ID" value="KAJ6641108.1"/>
    <property type="molecule type" value="Genomic_DNA"/>
</dbReference>
<keyword evidence="4 6" id="KW-0371">Homeobox</keyword>
<dbReference type="FunFam" id="1.10.10.60:FF:000102">
    <property type="entry name" value="Aristaless related homeobox"/>
    <property type="match status" value="1"/>
</dbReference>
<feature type="compositionally biased region" description="Polar residues" evidence="8">
    <location>
        <begin position="161"/>
        <end position="177"/>
    </location>
</feature>
<dbReference type="GO" id="GO:0005634">
    <property type="term" value="C:nucleus"/>
    <property type="evidence" value="ECO:0007669"/>
    <property type="project" value="UniProtKB-SubCell"/>
</dbReference>
<dbReference type="InterPro" id="IPR001356">
    <property type="entry name" value="HD"/>
</dbReference>
<evidence type="ECO:0000256" key="1">
    <source>
        <dbReference type="ARBA" id="ARBA00004123"/>
    </source>
</evidence>
<evidence type="ECO:0000259" key="9">
    <source>
        <dbReference type="PROSITE" id="PS50071"/>
    </source>
</evidence>
<evidence type="ECO:0000256" key="2">
    <source>
        <dbReference type="ARBA" id="ARBA00022473"/>
    </source>
</evidence>
<feature type="DNA-binding region" description="Homeobox" evidence="6">
    <location>
        <begin position="5"/>
        <end position="64"/>
    </location>
</feature>
<keyword evidence="5 6" id="KW-0539">Nucleus</keyword>
<keyword evidence="2" id="KW-0217">Developmental protein</keyword>
<reference evidence="10" key="1">
    <citation type="submission" date="2022-07" db="EMBL/GenBank/DDBJ databases">
        <authorList>
            <person name="Trinca V."/>
            <person name="Uliana J.V.C."/>
            <person name="Torres T.T."/>
            <person name="Ward R.J."/>
            <person name="Monesi N."/>
        </authorList>
    </citation>
    <scope>NUCLEOTIDE SEQUENCE</scope>
    <source>
        <strain evidence="10">HSMRA1968</strain>
        <tissue evidence="10">Whole embryos</tissue>
    </source>
</reference>
<dbReference type="SMART" id="SM00389">
    <property type="entry name" value="HOX"/>
    <property type="match status" value="1"/>
</dbReference>
<keyword evidence="3 6" id="KW-0238">DNA-binding</keyword>
<dbReference type="PANTHER" id="PTHR24329">
    <property type="entry name" value="HOMEOBOX PROTEIN ARISTALESS"/>
    <property type="match status" value="1"/>
</dbReference>
<dbReference type="PROSITE" id="PS00027">
    <property type="entry name" value="HOMEOBOX_1"/>
    <property type="match status" value="1"/>
</dbReference>
<dbReference type="PANTHER" id="PTHR24329:SF543">
    <property type="entry name" value="FI01017P-RELATED"/>
    <property type="match status" value="1"/>
</dbReference>
<evidence type="ECO:0000256" key="7">
    <source>
        <dbReference type="RuleBase" id="RU000682"/>
    </source>
</evidence>
<evidence type="ECO:0000256" key="6">
    <source>
        <dbReference type="PROSITE-ProRule" id="PRU00108"/>
    </source>
</evidence>
<evidence type="ECO:0000313" key="10">
    <source>
        <dbReference type="EMBL" id="KAJ6641108.1"/>
    </source>
</evidence>
<dbReference type="Pfam" id="PF00046">
    <property type="entry name" value="Homeodomain"/>
    <property type="match status" value="1"/>
</dbReference>
<dbReference type="InterPro" id="IPR009057">
    <property type="entry name" value="Homeodomain-like_sf"/>
</dbReference>
<organism evidence="10 11">
    <name type="scientific">Pseudolycoriella hygida</name>
    <dbReference type="NCBI Taxonomy" id="35572"/>
    <lineage>
        <taxon>Eukaryota</taxon>
        <taxon>Metazoa</taxon>
        <taxon>Ecdysozoa</taxon>
        <taxon>Arthropoda</taxon>
        <taxon>Hexapoda</taxon>
        <taxon>Insecta</taxon>
        <taxon>Pterygota</taxon>
        <taxon>Neoptera</taxon>
        <taxon>Endopterygota</taxon>
        <taxon>Diptera</taxon>
        <taxon>Nematocera</taxon>
        <taxon>Sciaroidea</taxon>
        <taxon>Sciaridae</taxon>
        <taxon>Pseudolycoriella</taxon>
    </lineage>
</organism>
<gene>
    <name evidence="10" type="primary">arx_2</name>
    <name evidence="10" type="ORF">Bhyg_06043</name>
</gene>
<dbReference type="PROSITE" id="PS50071">
    <property type="entry name" value="HOMEOBOX_2"/>
    <property type="match status" value="1"/>
</dbReference>